<dbReference type="InterPro" id="IPR018306">
    <property type="entry name" value="Phage_T5_Orf172_DNA-bd"/>
</dbReference>
<keyword evidence="3" id="KW-1185">Reference proteome</keyword>
<reference evidence="2 3" key="1">
    <citation type="submission" date="2023-04" db="EMBL/GenBank/DDBJ databases">
        <authorList>
            <person name="Otstavnykh N."/>
            <person name="Seitkalieva A."/>
            <person name="Bystritskaya E."/>
        </authorList>
    </citation>
    <scope>NUCLEOTIDE SEQUENCE [LARGE SCALE GENOMIC DNA]</scope>
    <source>
        <strain evidence="2 3">NRIC 0815</strain>
    </source>
</reference>
<name>A0ABT6USE9_9GAMM</name>
<evidence type="ECO:0000313" key="2">
    <source>
        <dbReference type="EMBL" id="MDI5885635.1"/>
    </source>
</evidence>
<dbReference type="SMART" id="SM00974">
    <property type="entry name" value="T5orf172"/>
    <property type="match status" value="1"/>
</dbReference>
<organism evidence="2 3">
    <name type="scientific">Cobetia amphilecti</name>
    <dbReference type="NCBI Taxonomy" id="1055104"/>
    <lineage>
        <taxon>Bacteria</taxon>
        <taxon>Pseudomonadati</taxon>
        <taxon>Pseudomonadota</taxon>
        <taxon>Gammaproteobacteria</taxon>
        <taxon>Oceanospirillales</taxon>
        <taxon>Halomonadaceae</taxon>
        <taxon>Cobetia</taxon>
    </lineage>
</organism>
<reference evidence="3" key="2">
    <citation type="submission" date="2023-07" db="EMBL/GenBank/DDBJ databases">
        <title>Genome-based characterization of strain KMM 296 and proposal for reclassification of Cobetia litoralis and Cobetia pacifica, and emended description of the species Cobetia amphilecti and Cobetia marina.</title>
        <authorList>
            <person name="Balabanova L."/>
            <person name="Nedashkovskaya O."/>
        </authorList>
    </citation>
    <scope>NUCLEOTIDE SEQUENCE [LARGE SCALE GENOMIC DNA]</scope>
    <source>
        <strain evidence="3">NRIC 0815</strain>
    </source>
</reference>
<protein>
    <submittedName>
        <fullName evidence="2">GIY-YIG nuclease family protein</fullName>
    </submittedName>
</protein>
<dbReference type="Pfam" id="PF10544">
    <property type="entry name" value="T5orf172"/>
    <property type="match status" value="1"/>
</dbReference>
<evidence type="ECO:0000259" key="1">
    <source>
        <dbReference type="SMART" id="SM00974"/>
    </source>
</evidence>
<dbReference type="EMBL" id="JASCSA010000014">
    <property type="protein sequence ID" value="MDI5885635.1"/>
    <property type="molecule type" value="Genomic_DNA"/>
</dbReference>
<sequence>MRKRDDKNKFYKSVHEEYVLLHQTGNAKNLTRMFRTALDSYEQHYIYSLLSNPDYGVCRYIKTKDLFSVNKSVLDKDISRNTDLLSKSFNHYRYVPKGLDLSYGGKFGYVYVLTNECMPNLIKIGYTCITAFDRAKQLSTTSVAYSFKVDYLARVRKPVEVEKLVHHQLQAFRVNSDREFFETSVENAIFVIESIAMYIPKQNLSVKPDS</sequence>
<accession>A0ABT6USE9</accession>
<dbReference type="Proteomes" id="UP001229025">
    <property type="component" value="Unassembled WGS sequence"/>
</dbReference>
<gene>
    <name evidence="2" type="ORF">QLT01_14910</name>
</gene>
<comment type="caution">
    <text evidence="2">The sequence shown here is derived from an EMBL/GenBank/DDBJ whole genome shotgun (WGS) entry which is preliminary data.</text>
</comment>
<dbReference type="RefSeq" id="WP_284727315.1">
    <property type="nucleotide sequence ID" value="NZ_JASCSA010000014.1"/>
</dbReference>
<proteinExistence type="predicted"/>
<evidence type="ECO:0000313" key="3">
    <source>
        <dbReference type="Proteomes" id="UP001229025"/>
    </source>
</evidence>
<feature type="domain" description="Bacteriophage T5 Orf172 DNA-binding" evidence="1">
    <location>
        <begin position="116"/>
        <end position="195"/>
    </location>
</feature>